<evidence type="ECO:0000259" key="2">
    <source>
        <dbReference type="Pfam" id="PF13439"/>
    </source>
</evidence>
<dbReference type="InParanoid" id="D4H620"/>
<protein>
    <submittedName>
        <fullName evidence="3">Glycosyl transferase group 1</fullName>
    </submittedName>
</protein>
<reference evidence="3 4" key="1">
    <citation type="journal article" date="2010" name="Stand. Genomic Sci.">
        <title>Complete genome sequence of Denitrovibrio acetiphilus type strain (N2460).</title>
        <authorList>
            <person name="Kiss H."/>
            <person name="Lang E."/>
            <person name="Lapidus A."/>
            <person name="Copeland A."/>
            <person name="Nolan M."/>
            <person name="Glavina Del Rio T."/>
            <person name="Chen F."/>
            <person name="Lucas S."/>
            <person name="Tice H."/>
            <person name="Cheng J.F."/>
            <person name="Han C."/>
            <person name="Goodwin L."/>
            <person name="Pitluck S."/>
            <person name="Liolios K."/>
            <person name="Pati A."/>
            <person name="Ivanova N."/>
            <person name="Mavromatis K."/>
            <person name="Chen A."/>
            <person name="Palaniappan K."/>
            <person name="Land M."/>
            <person name="Hauser L."/>
            <person name="Chang Y.J."/>
            <person name="Jeffries C.D."/>
            <person name="Detter J.C."/>
            <person name="Brettin T."/>
            <person name="Spring S."/>
            <person name="Rohde M."/>
            <person name="Goker M."/>
            <person name="Woyke T."/>
            <person name="Bristow J."/>
            <person name="Eisen J.A."/>
            <person name="Markowitz V."/>
            <person name="Hugenholtz P."/>
            <person name="Kyrpides N.C."/>
            <person name="Klenk H.P."/>
        </authorList>
    </citation>
    <scope>NUCLEOTIDE SEQUENCE [LARGE SCALE GENOMIC DNA]</scope>
    <source>
        <strain evidence="4">DSM 12809 / NBRC 114555 / N2460</strain>
    </source>
</reference>
<dbReference type="Pfam" id="PF00534">
    <property type="entry name" value="Glycos_transf_1"/>
    <property type="match status" value="1"/>
</dbReference>
<evidence type="ECO:0000259" key="1">
    <source>
        <dbReference type="Pfam" id="PF00534"/>
    </source>
</evidence>
<dbReference type="GO" id="GO:0016757">
    <property type="term" value="F:glycosyltransferase activity"/>
    <property type="evidence" value="ECO:0007669"/>
    <property type="project" value="InterPro"/>
</dbReference>
<dbReference type="PaxDb" id="522772-Dacet_0887"/>
<dbReference type="EMBL" id="CP001968">
    <property type="protein sequence ID" value="ADD67666.1"/>
    <property type="molecule type" value="Genomic_DNA"/>
</dbReference>
<feature type="domain" description="Glycosyltransferase subfamily 4-like N-terminal" evidence="2">
    <location>
        <begin position="12"/>
        <end position="158"/>
    </location>
</feature>
<keyword evidence="4" id="KW-1185">Reference proteome</keyword>
<feature type="domain" description="Glycosyl transferase family 1" evidence="1">
    <location>
        <begin position="169"/>
        <end position="326"/>
    </location>
</feature>
<dbReference type="OrthoDB" id="9790710at2"/>
<dbReference type="STRING" id="522772.Dacet_0887"/>
<dbReference type="PANTHER" id="PTHR12526">
    <property type="entry name" value="GLYCOSYLTRANSFERASE"/>
    <property type="match status" value="1"/>
</dbReference>
<dbReference type="PANTHER" id="PTHR12526:SF630">
    <property type="entry name" value="GLYCOSYLTRANSFERASE"/>
    <property type="match status" value="1"/>
</dbReference>
<dbReference type="AlphaFoldDB" id="D4H620"/>
<dbReference type="CAZy" id="GT4">
    <property type="family name" value="Glycosyltransferase Family 4"/>
</dbReference>
<evidence type="ECO:0000313" key="3">
    <source>
        <dbReference type="EMBL" id="ADD67666.1"/>
    </source>
</evidence>
<dbReference type="HOGENOM" id="CLU_009583_0_4_0"/>
<dbReference type="Gene3D" id="3.40.50.2000">
    <property type="entry name" value="Glycogen Phosphorylase B"/>
    <property type="match status" value="2"/>
</dbReference>
<dbReference type="eggNOG" id="COG0438">
    <property type="taxonomic scope" value="Bacteria"/>
</dbReference>
<evidence type="ECO:0000313" key="4">
    <source>
        <dbReference type="Proteomes" id="UP000002012"/>
    </source>
</evidence>
<organism evidence="3 4">
    <name type="scientific">Denitrovibrio acetiphilus (strain DSM 12809 / NBRC 114555 / N2460)</name>
    <dbReference type="NCBI Taxonomy" id="522772"/>
    <lineage>
        <taxon>Bacteria</taxon>
        <taxon>Pseudomonadati</taxon>
        <taxon>Deferribacterota</taxon>
        <taxon>Deferribacteres</taxon>
        <taxon>Deferribacterales</taxon>
        <taxon>Geovibrionaceae</taxon>
        <taxon>Denitrovibrio</taxon>
    </lineage>
</organism>
<dbReference type="CDD" id="cd03801">
    <property type="entry name" value="GT4_PimA-like"/>
    <property type="match status" value="1"/>
</dbReference>
<dbReference type="Pfam" id="PF13439">
    <property type="entry name" value="Glyco_transf_4"/>
    <property type="match status" value="1"/>
</dbReference>
<dbReference type="InterPro" id="IPR001296">
    <property type="entry name" value="Glyco_trans_1"/>
</dbReference>
<keyword evidence="3" id="KW-0808">Transferase</keyword>
<gene>
    <name evidence="3" type="ordered locus">Dacet_0887</name>
</gene>
<sequence precursor="true">MNICYINFNKNWGGVKTWSLDFGRSLQDNGHSVTAVVRPETGFDTACKRAGFDTRCFNPGMKCNPVSIFKIIRILKKKKIDVAIVNISKDLNVGAVACFIAGVRVFHRIGLPRDIRNRMEDRLMHKIADGVIVPSAGLKRALQCFDFMDANKINVLYNSKNKAVYLPKEHVQKHKVVIGVTSQLTSSKGHIYLLQAVRRLRDEGYNFLLKIAGRGNLHDKLNEYITGSGLEDNVVLSGFQSDIPAFLDSLDIYVLPSLMENFPNSLLEAMFTGLPCIATDVGAVSEILGEAGIIVEPVNIDALYTNIKNLIENVRLRADLGRKARARCLEKYDIDVNIMKFEDILKEAAR</sequence>
<dbReference type="KEGG" id="dap:Dacet_0887"/>
<dbReference type="InterPro" id="IPR028098">
    <property type="entry name" value="Glyco_trans_4-like_N"/>
</dbReference>
<accession>D4H620</accession>
<dbReference type="SUPFAM" id="SSF53756">
    <property type="entry name" value="UDP-Glycosyltransferase/glycogen phosphorylase"/>
    <property type="match status" value="1"/>
</dbReference>
<dbReference type="Proteomes" id="UP000002012">
    <property type="component" value="Chromosome"/>
</dbReference>
<proteinExistence type="predicted"/>
<name>D4H620_DENA2</name>
<dbReference type="RefSeq" id="WP_013010197.1">
    <property type="nucleotide sequence ID" value="NC_013943.1"/>
</dbReference>